<dbReference type="RefSeq" id="WP_187218731.1">
    <property type="nucleotide sequence ID" value="NZ_JABVED010000002.1"/>
</dbReference>
<comment type="caution">
    <text evidence="3">The sequence shown here is derived from an EMBL/GenBank/DDBJ whole genome shotgun (WGS) entry which is preliminary data.</text>
</comment>
<sequence>MSRIRATISTLAAVLMCVGCSESMSGSPTTAPSSTESPDSTTGSPSPTKSTAEPSSSPLKALKPCELLTTSAMSSLGVTGEPKEGTSKSVPSCQWRVTKASVKDSYTIAVGIYERRGLKDIVASGQIQKIQVGSRQAAQYLGEGGAHCAVALEVTASSRVDVLATGDSADKLCGPVLEAAKLVEPELP</sequence>
<keyword evidence="2" id="KW-0732">Signal</keyword>
<evidence type="ECO:0000256" key="2">
    <source>
        <dbReference type="SAM" id="SignalP"/>
    </source>
</evidence>
<evidence type="ECO:0000313" key="4">
    <source>
        <dbReference type="Proteomes" id="UP000734823"/>
    </source>
</evidence>
<dbReference type="InterPro" id="IPR024520">
    <property type="entry name" value="DUF3558"/>
</dbReference>
<keyword evidence="4" id="KW-1185">Reference proteome</keyword>
<feature type="chain" id="PRO_5045635813" evidence="2">
    <location>
        <begin position="27"/>
        <end position="188"/>
    </location>
</feature>
<proteinExistence type="predicted"/>
<evidence type="ECO:0000313" key="3">
    <source>
        <dbReference type="EMBL" id="MBC6446664.1"/>
    </source>
</evidence>
<feature type="region of interest" description="Disordered" evidence="1">
    <location>
        <begin position="23"/>
        <end position="60"/>
    </location>
</feature>
<feature type="compositionally biased region" description="Low complexity" evidence="1">
    <location>
        <begin position="23"/>
        <end position="51"/>
    </location>
</feature>
<evidence type="ECO:0000256" key="1">
    <source>
        <dbReference type="SAM" id="MobiDB-lite"/>
    </source>
</evidence>
<name>A0ABR7L1W0_9PSEU</name>
<organism evidence="3 4">
    <name type="scientific">Actinokineospora xionganensis</name>
    <dbReference type="NCBI Taxonomy" id="2684470"/>
    <lineage>
        <taxon>Bacteria</taxon>
        <taxon>Bacillati</taxon>
        <taxon>Actinomycetota</taxon>
        <taxon>Actinomycetes</taxon>
        <taxon>Pseudonocardiales</taxon>
        <taxon>Pseudonocardiaceae</taxon>
        <taxon>Actinokineospora</taxon>
    </lineage>
</organism>
<gene>
    <name evidence="3" type="ORF">GPZ80_05685</name>
</gene>
<accession>A0ABR7L1W0</accession>
<dbReference type="EMBL" id="JABVED010000002">
    <property type="protein sequence ID" value="MBC6446664.1"/>
    <property type="molecule type" value="Genomic_DNA"/>
</dbReference>
<feature type="signal peptide" evidence="2">
    <location>
        <begin position="1"/>
        <end position="26"/>
    </location>
</feature>
<protein>
    <submittedName>
        <fullName evidence="3">DUF3558 domain-containing protein</fullName>
    </submittedName>
</protein>
<dbReference type="Proteomes" id="UP000734823">
    <property type="component" value="Unassembled WGS sequence"/>
</dbReference>
<reference evidence="3 4" key="1">
    <citation type="submission" date="2020-06" db="EMBL/GenBank/DDBJ databases">
        <title>Actinokineospora xiongansis sp. nov., isolated from soil of Baiyangdian.</title>
        <authorList>
            <person name="Zhang X."/>
        </authorList>
    </citation>
    <scope>NUCLEOTIDE SEQUENCE [LARGE SCALE GENOMIC DNA]</scope>
    <source>
        <strain evidence="3 4">HBU206404</strain>
    </source>
</reference>
<dbReference type="Pfam" id="PF12079">
    <property type="entry name" value="DUF3558"/>
    <property type="match status" value="1"/>
</dbReference>